<dbReference type="AlphaFoldDB" id="A0A2G2W1N1"/>
<reference evidence="1 2" key="1">
    <citation type="journal article" date="2017" name="Genome Biol.">
        <title>New reference genome sequences of hot pepper reveal the massive evolution of plant disease-resistance genes by retroduplication.</title>
        <authorList>
            <person name="Kim S."/>
            <person name="Park J."/>
            <person name="Yeom S.I."/>
            <person name="Kim Y.M."/>
            <person name="Seo E."/>
            <person name="Kim K.T."/>
            <person name="Kim M.S."/>
            <person name="Lee J.M."/>
            <person name="Cheong K."/>
            <person name="Shin H.S."/>
            <person name="Kim S.B."/>
            <person name="Han K."/>
            <person name="Lee J."/>
            <person name="Park M."/>
            <person name="Lee H.A."/>
            <person name="Lee H.Y."/>
            <person name="Lee Y."/>
            <person name="Oh S."/>
            <person name="Lee J.H."/>
            <person name="Choi E."/>
            <person name="Choi E."/>
            <person name="Lee S.E."/>
            <person name="Jeon J."/>
            <person name="Kim H."/>
            <person name="Choi G."/>
            <person name="Song H."/>
            <person name="Lee J."/>
            <person name="Lee S.C."/>
            <person name="Kwon J.K."/>
            <person name="Lee H.Y."/>
            <person name="Koo N."/>
            <person name="Hong Y."/>
            <person name="Kim R.W."/>
            <person name="Kang W.H."/>
            <person name="Huh J.H."/>
            <person name="Kang B.C."/>
            <person name="Yang T.J."/>
            <person name="Lee Y.H."/>
            <person name="Bennetzen J.L."/>
            <person name="Choi D."/>
        </authorList>
    </citation>
    <scope>NUCLEOTIDE SEQUENCE [LARGE SCALE GENOMIC DNA]</scope>
    <source>
        <strain evidence="2">cv. PBC81</strain>
    </source>
</reference>
<dbReference type="PANTHER" id="PTHR31390:SF2">
    <property type="entry name" value="EXPRESSED PROTEIN"/>
    <property type="match status" value="1"/>
</dbReference>
<protein>
    <submittedName>
        <fullName evidence="1">Uncharacterized protein</fullName>
    </submittedName>
</protein>
<gene>
    <name evidence="1" type="ORF">CQW23_22709</name>
</gene>
<dbReference type="InterPro" id="IPR021916">
    <property type="entry name" value="DUF3527"/>
</dbReference>
<keyword evidence="2" id="KW-1185">Reference proteome</keyword>
<dbReference type="Pfam" id="PF12043">
    <property type="entry name" value="DUF3527"/>
    <property type="match status" value="1"/>
</dbReference>
<organism evidence="1 2">
    <name type="scientific">Capsicum baccatum</name>
    <name type="common">Peruvian pepper</name>
    <dbReference type="NCBI Taxonomy" id="33114"/>
    <lineage>
        <taxon>Eukaryota</taxon>
        <taxon>Viridiplantae</taxon>
        <taxon>Streptophyta</taxon>
        <taxon>Embryophyta</taxon>
        <taxon>Tracheophyta</taxon>
        <taxon>Spermatophyta</taxon>
        <taxon>Magnoliopsida</taxon>
        <taxon>eudicotyledons</taxon>
        <taxon>Gunneridae</taxon>
        <taxon>Pentapetalae</taxon>
        <taxon>asterids</taxon>
        <taxon>lamiids</taxon>
        <taxon>Solanales</taxon>
        <taxon>Solanaceae</taxon>
        <taxon>Solanoideae</taxon>
        <taxon>Capsiceae</taxon>
        <taxon>Capsicum</taxon>
    </lineage>
</organism>
<proteinExistence type="predicted"/>
<dbReference type="STRING" id="33114.A0A2G2W1N1"/>
<dbReference type="EMBL" id="MLFT02000009">
    <property type="protein sequence ID" value="PHT39136.1"/>
    <property type="molecule type" value="Genomic_DNA"/>
</dbReference>
<accession>A0A2G2W1N1</accession>
<dbReference type="OrthoDB" id="767438at2759"/>
<dbReference type="Proteomes" id="UP000224567">
    <property type="component" value="Unassembled WGS sequence"/>
</dbReference>
<reference evidence="2" key="2">
    <citation type="journal article" date="2017" name="J. Anim. Genet.">
        <title>Multiple reference genome sequences of hot pepper reveal the massive evolution of plant disease resistance genes by retroduplication.</title>
        <authorList>
            <person name="Kim S."/>
            <person name="Park J."/>
            <person name="Yeom S.-I."/>
            <person name="Kim Y.-M."/>
            <person name="Seo E."/>
            <person name="Kim K.-T."/>
            <person name="Kim M.-S."/>
            <person name="Lee J.M."/>
            <person name="Cheong K."/>
            <person name="Shin H.-S."/>
            <person name="Kim S.-B."/>
            <person name="Han K."/>
            <person name="Lee J."/>
            <person name="Park M."/>
            <person name="Lee H.-A."/>
            <person name="Lee H.-Y."/>
            <person name="Lee Y."/>
            <person name="Oh S."/>
            <person name="Lee J.H."/>
            <person name="Choi E."/>
            <person name="Choi E."/>
            <person name="Lee S.E."/>
            <person name="Jeon J."/>
            <person name="Kim H."/>
            <person name="Choi G."/>
            <person name="Song H."/>
            <person name="Lee J."/>
            <person name="Lee S.-C."/>
            <person name="Kwon J.-K."/>
            <person name="Lee H.-Y."/>
            <person name="Koo N."/>
            <person name="Hong Y."/>
            <person name="Kim R.W."/>
            <person name="Kang W.-H."/>
            <person name="Huh J.H."/>
            <person name="Kang B.-C."/>
            <person name="Yang T.-J."/>
            <person name="Lee Y.-H."/>
            <person name="Bennetzen J.L."/>
            <person name="Choi D."/>
        </authorList>
    </citation>
    <scope>NUCLEOTIDE SEQUENCE [LARGE SCALE GENOMIC DNA]</scope>
    <source>
        <strain evidence="2">cv. PBC81</strain>
    </source>
</reference>
<sequence length="611" mass="67908">MENTNIKDGSNKEDLLHFVNKEEQAEENSCLSTRLIEDLEPQHLLRLGNPRFTENCTQKLFFHSSFGLQNKLPKHIISFDERYLLRCLELVHVHSTCNFSSKMQISSKSSGSREVRNENICTNGNLAIECPQAAGTESYVPDSSAEWILGAITGSKSMLNILKSPLLNQLGSVNCTVDSGKENIHDSEEAVFSDFMSSPGGFSVSSSQKLQKEMTGSEYHVHGSEPVHRRVLSVSSTASTCSDQSCLSAAAPISQGMLQRRWKNGLPHYVFSIDGKKDVYAADLLKIDSPDDKFLDYVYTFHSRPEGKKERGFSARESHLVGKMTVSTSVTLSSTKLEIMETRFVVFGSMDQYMDEIQTSHTLRKNKRLAKKVTDVFRTSHSYKQRSLSKFGGTNSILEDASWTPSVDMYDDYYSCGNALLDQQIPPNFELAAIVMRDPIYDRPKETETGGWGMKFLKKSSTVSKNAPPQASMECCSRDTSECSTSMDVIVPTGFHGGPRSRHVGPSSLLERWSSGGHCDCGGWDLGCPLTVLKTGNEASSLTTTSGDCQTFDLYLQGSKQSAPVMKISNIHDGLYYIHFHSTLSALQSFAIAAAFIHRHSPFLRPKLYRK</sequence>
<evidence type="ECO:0000313" key="2">
    <source>
        <dbReference type="Proteomes" id="UP000224567"/>
    </source>
</evidence>
<evidence type="ECO:0000313" key="1">
    <source>
        <dbReference type="EMBL" id="PHT39136.1"/>
    </source>
</evidence>
<dbReference type="PANTHER" id="PTHR31390">
    <property type="entry name" value="EXPRESSED PROTEIN"/>
    <property type="match status" value="1"/>
</dbReference>
<name>A0A2G2W1N1_CAPBA</name>
<comment type="caution">
    <text evidence="1">The sequence shown here is derived from an EMBL/GenBank/DDBJ whole genome shotgun (WGS) entry which is preliminary data.</text>
</comment>